<keyword evidence="7" id="KW-1185">Reference proteome</keyword>
<evidence type="ECO:0000256" key="2">
    <source>
        <dbReference type="ARBA" id="ARBA00023125"/>
    </source>
</evidence>
<dbReference type="AlphaFoldDB" id="A0A1L9QQM7"/>
<dbReference type="PROSITE" id="PS50977">
    <property type="entry name" value="HTH_TETR_2"/>
    <property type="match status" value="1"/>
</dbReference>
<feature type="domain" description="HTH tetR-type" evidence="5">
    <location>
        <begin position="11"/>
        <end position="69"/>
    </location>
</feature>
<dbReference type="InterPro" id="IPR050109">
    <property type="entry name" value="HTH-type_TetR-like_transc_reg"/>
</dbReference>
<dbReference type="STRING" id="1925591.BI308_14025"/>
<reference evidence="6" key="1">
    <citation type="submission" date="2016-10" db="EMBL/GenBank/DDBJ databases">
        <title>CRISPR-Cas defence system in Roseofilum reptotaenium: evidence of a bacteriophage-cyanobacterium arms race in the coral black band disease.</title>
        <authorList>
            <person name="Buerger P."/>
            <person name="Wood-Charlson E.M."/>
            <person name="Weynberg K.D."/>
            <person name="Willis B."/>
            <person name="Van Oppen M.J."/>
        </authorList>
    </citation>
    <scope>NUCLEOTIDE SEQUENCE [LARGE SCALE GENOMIC DNA]</scope>
    <source>
        <strain evidence="6">AO1-A</strain>
    </source>
</reference>
<keyword evidence="1" id="KW-0805">Transcription regulation</keyword>
<accession>A0A1L9QQM7</accession>
<dbReference type="Gene3D" id="1.10.357.10">
    <property type="entry name" value="Tetracycline Repressor, domain 2"/>
    <property type="match status" value="1"/>
</dbReference>
<dbReference type="InterPro" id="IPR009057">
    <property type="entry name" value="Homeodomain-like_sf"/>
</dbReference>
<dbReference type="SUPFAM" id="SSF46689">
    <property type="entry name" value="Homeodomain-like"/>
    <property type="match status" value="1"/>
</dbReference>
<dbReference type="EMBL" id="MLAW01000023">
    <property type="protein sequence ID" value="OJJ24991.1"/>
    <property type="molecule type" value="Genomic_DNA"/>
</dbReference>
<dbReference type="PANTHER" id="PTHR30055">
    <property type="entry name" value="HTH-TYPE TRANSCRIPTIONAL REGULATOR RUTR"/>
    <property type="match status" value="1"/>
</dbReference>
<comment type="caution">
    <text evidence="6">The sequence shown here is derived from an EMBL/GenBank/DDBJ whole genome shotgun (WGS) entry which is preliminary data.</text>
</comment>
<keyword evidence="3" id="KW-0804">Transcription</keyword>
<keyword evidence="2 4" id="KW-0238">DNA-binding</keyword>
<dbReference type="Proteomes" id="UP000183940">
    <property type="component" value="Unassembled WGS sequence"/>
</dbReference>
<dbReference type="GO" id="GO:0000976">
    <property type="term" value="F:transcription cis-regulatory region binding"/>
    <property type="evidence" value="ECO:0007669"/>
    <property type="project" value="TreeGrafter"/>
</dbReference>
<evidence type="ECO:0000313" key="6">
    <source>
        <dbReference type="EMBL" id="OJJ24991.1"/>
    </source>
</evidence>
<proteinExistence type="predicted"/>
<gene>
    <name evidence="6" type="ORF">BI308_14025</name>
</gene>
<dbReference type="InterPro" id="IPR001647">
    <property type="entry name" value="HTH_TetR"/>
</dbReference>
<feature type="DNA-binding region" description="H-T-H motif" evidence="4">
    <location>
        <begin position="32"/>
        <end position="51"/>
    </location>
</feature>
<dbReference type="Pfam" id="PF00440">
    <property type="entry name" value="TetR_N"/>
    <property type="match status" value="1"/>
</dbReference>
<organism evidence="6 7">
    <name type="scientific">Roseofilum reptotaenium AO1-A</name>
    <dbReference type="NCBI Taxonomy" id="1925591"/>
    <lineage>
        <taxon>Bacteria</taxon>
        <taxon>Bacillati</taxon>
        <taxon>Cyanobacteriota</taxon>
        <taxon>Cyanophyceae</taxon>
        <taxon>Desertifilales</taxon>
        <taxon>Desertifilaceae</taxon>
        <taxon>Roseofilum</taxon>
    </lineage>
</organism>
<evidence type="ECO:0000256" key="3">
    <source>
        <dbReference type="ARBA" id="ARBA00023163"/>
    </source>
</evidence>
<evidence type="ECO:0000256" key="4">
    <source>
        <dbReference type="PROSITE-ProRule" id="PRU00335"/>
    </source>
</evidence>
<name>A0A1L9QQM7_9CYAN</name>
<evidence type="ECO:0000259" key="5">
    <source>
        <dbReference type="PROSITE" id="PS50977"/>
    </source>
</evidence>
<evidence type="ECO:0000256" key="1">
    <source>
        <dbReference type="ARBA" id="ARBA00023015"/>
    </source>
</evidence>
<protein>
    <recommendedName>
        <fullName evidence="5">HTH tetR-type domain-containing protein</fullName>
    </recommendedName>
</protein>
<dbReference type="PANTHER" id="PTHR30055:SF234">
    <property type="entry name" value="HTH-TYPE TRANSCRIPTIONAL REGULATOR BETI"/>
    <property type="match status" value="1"/>
</dbReference>
<dbReference type="GO" id="GO:0003700">
    <property type="term" value="F:DNA-binding transcription factor activity"/>
    <property type="evidence" value="ECO:0007669"/>
    <property type="project" value="TreeGrafter"/>
</dbReference>
<sequence>MSQLSQSKTMSKSKQALLNTAAAVLARNPGASLSEIAAQAGIGRATLYRYFPLREVLIRELAMAAIIAIDQVTAEVQAQNLSSDKALLEFLKGVVPLGDRFHFLATEISAYQDPEVNAAYDRQLKELDVFVLQLKHDSVIAPEVPNTWVTMVMDSLIWTAWSAVNSGDIAPNDAAILTYRTLLKGLSYSVHIESLDSGDRL</sequence>
<evidence type="ECO:0000313" key="7">
    <source>
        <dbReference type="Proteomes" id="UP000183940"/>
    </source>
</evidence>